<gene>
    <name evidence="8" type="ORF">BSL78_03666</name>
</gene>
<organism evidence="8 9">
    <name type="scientific">Stichopus japonicus</name>
    <name type="common">Sea cucumber</name>
    <dbReference type="NCBI Taxonomy" id="307972"/>
    <lineage>
        <taxon>Eukaryota</taxon>
        <taxon>Metazoa</taxon>
        <taxon>Echinodermata</taxon>
        <taxon>Eleutherozoa</taxon>
        <taxon>Echinozoa</taxon>
        <taxon>Holothuroidea</taxon>
        <taxon>Aspidochirotacea</taxon>
        <taxon>Aspidochirotida</taxon>
        <taxon>Stichopodidae</taxon>
        <taxon>Apostichopus</taxon>
    </lineage>
</organism>
<evidence type="ECO:0000256" key="6">
    <source>
        <dbReference type="SAM" id="MobiDB-lite"/>
    </source>
</evidence>
<proteinExistence type="inferred from homology"/>
<dbReference type="GO" id="GO:0007019">
    <property type="term" value="P:microtubule depolymerization"/>
    <property type="evidence" value="ECO:0007669"/>
    <property type="project" value="TreeGrafter"/>
</dbReference>
<dbReference type="InterPro" id="IPR027417">
    <property type="entry name" value="P-loop_NTPase"/>
</dbReference>
<dbReference type="PRINTS" id="PR00380">
    <property type="entry name" value="KINESINHEAVY"/>
</dbReference>
<name>A0A2G8LGS7_STIJA</name>
<evidence type="ECO:0000256" key="1">
    <source>
        <dbReference type="ARBA" id="ARBA00004245"/>
    </source>
</evidence>
<reference evidence="8 9" key="1">
    <citation type="journal article" date="2017" name="PLoS Biol.">
        <title>The sea cucumber genome provides insights into morphological evolution and visceral regeneration.</title>
        <authorList>
            <person name="Zhang X."/>
            <person name="Sun L."/>
            <person name="Yuan J."/>
            <person name="Sun Y."/>
            <person name="Gao Y."/>
            <person name="Zhang L."/>
            <person name="Li S."/>
            <person name="Dai H."/>
            <person name="Hamel J.F."/>
            <person name="Liu C."/>
            <person name="Yu Y."/>
            <person name="Liu S."/>
            <person name="Lin W."/>
            <person name="Guo K."/>
            <person name="Jin S."/>
            <person name="Xu P."/>
            <person name="Storey K.B."/>
            <person name="Huan P."/>
            <person name="Zhang T."/>
            <person name="Zhou Y."/>
            <person name="Zhang J."/>
            <person name="Lin C."/>
            <person name="Li X."/>
            <person name="Xing L."/>
            <person name="Huo D."/>
            <person name="Sun M."/>
            <person name="Wang L."/>
            <person name="Mercier A."/>
            <person name="Li F."/>
            <person name="Yang H."/>
            <person name="Xiang J."/>
        </authorList>
    </citation>
    <scope>NUCLEOTIDE SEQUENCE [LARGE SCALE GENOMIC DNA]</scope>
    <source>
        <strain evidence="8">Shaxun</strain>
        <tissue evidence="8">Muscle</tissue>
    </source>
</reference>
<dbReference type="SMART" id="SM00129">
    <property type="entry name" value="KISc"/>
    <property type="match status" value="1"/>
</dbReference>
<feature type="region of interest" description="Disordered" evidence="6">
    <location>
        <begin position="319"/>
        <end position="405"/>
    </location>
</feature>
<feature type="domain" description="Kinesin motor" evidence="7">
    <location>
        <begin position="44"/>
        <end position="317"/>
    </location>
</feature>
<dbReference type="Gene3D" id="3.40.850.10">
    <property type="entry name" value="Kinesin motor domain"/>
    <property type="match status" value="2"/>
</dbReference>
<comment type="similarity">
    <text evidence="5">Belongs to the TRAFAC class myosin-kinesin ATPase superfamily. Kinesin family.</text>
</comment>
<dbReference type="InterPro" id="IPR036961">
    <property type="entry name" value="Kinesin_motor_dom_sf"/>
</dbReference>
<evidence type="ECO:0000256" key="3">
    <source>
        <dbReference type="ARBA" id="ARBA00022840"/>
    </source>
</evidence>
<dbReference type="GO" id="GO:0007018">
    <property type="term" value="P:microtubule-based movement"/>
    <property type="evidence" value="ECO:0007669"/>
    <property type="project" value="InterPro"/>
</dbReference>
<evidence type="ECO:0000256" key="4">
    <source>
        <dbReference type="ARBA" id="ARBA00023212"/>
    </source>
</evidence>
<dbReference type="OrthoDB" id="3176171at2759"/>
<dbReference type="GO" id="GO:0005524">
    <property type="term" value="F:ATP binding"/>
    <property type="evidence" value="ECO:0007669"/>
    <property type="project" value="UniProtKB-UniRule"/>
</dbReference>
<dbReference type="InterPro" id="IPR001752">
    <property type="entry name" value="Kinesin_motor_dom"/>
</dbReference>
<keyword evidence="2 5" id="KW-0547">Nucleotide-binding</keyword>
<dbReference type="PANTHER" id="PTHR47971:SF20">
    <property type="entry name" value="KINESIN-LIKE PROTEIN KIF24"/>
    <property type="match status" value="1"/>
</dbReference>
<keyword evidence="3 5" id="KW-0067">ATP-binding</keyword>
<keyword evidence="4" id="KW-0206">Cytoskeleton</keyword>
<evidence type="ECO:0000313" key="8">
    <source>
        <dbReference type="EMBL" id="PIK59453.1"/>
    </source>
</evidence>
<keyword evidence="9" id="KW-1185">Reference proteome</keyword>
<dbReference type="InterPro" id="IPR027640">
    <property type="entry name" value="Kinesin-like_fam"/>
</dbReference>
<dbReference type="PANTHER" id="PTHR47971">
    <property type="entry name" value="KINESIN-RELATED PROTEIN 6"/>
    <property type="match status" value="1"/>
</dbReference>
<feature type="compositionally biased region" description="Basic and acidic residues" evidence="6">
    <location>
        <begin position="389"/>
        <end position="404"/>
    </location>
</feature>
<keyword evidence="5" id="KW-0505">Motor protein</keyword>
<protein>
    <submittedName>
        <fullName evidence="8">Putative kinesin-like protein KIF24-like</fullName>
    </submittedName>
</protein>
<accession>A0A2G8LGS7</accession>
<dbReference type="GO" id="GO:0003777">
    <property type="term" value="F:microtubule motor activity"/>
    <property type="evidence" value="ECO:0007669"/>
    <property type="project" value="InterPro"/>
</dbReference>
<dbReference type="GO" id="GO:0008017">
    <property type="term" value="F:microtubule binding"/>
    <property type="evidence" value="ECO:0007669"/>
    <property type="project" value="InterPro"/>
</dbReference>
<feature type="binding site" evidence="5">
    <location>
        <begin position="134"/>
        <end position="141"/>
    </location>
    <ligand>
        <name>ATP</name>
        <dbReference type="ChEBI" id="CHEBI:30616"/>
    </ligand>
</feature>
<dbReference type="EMBL" id="MRZV01000083">
    <property type="protein sequence ID" value="PIK59453.1"/>
    <property type="molecule type" value="Genomic_DNA"/>
</dbReference>
<feature type="compositionally biased region" description="Polar residues" evidence="6">
    <location>
        <begin position="329"/>
        <end position="364"/>
    </location>
</feature>
<evidence type="ECO:0000256" key="2">
    <source>
        <dbReference type="ARBA" id="ARBA00022741"/>
    </source>
</evidence>
<dbReference type="SUPFAM" id="SSF52540">
    <property type="entry name" value="P-loop containing nucleoside triphosphate hydrolases"/>
    <property type="match status" value="1"/>
</dbReference>
<dbReference type="Pfam" id="PF00225">
    <property type="entry name" value="Kinesin"/>
    <property type="match status" value="1"/>
</dbReference>
<dbReference type="STRING" id="307972.A0A2G8LGS7"/>
<dbReference type="GO" id="GO:0005874">
    <property type="term" value="C:microtubule"/>
    <property type="evidence" value="ECO:0007669"/>
    <property type="project" value="TreeGrafter"/>
</dbReference>
<sequence length="418" mass="46744">MASVVYHVDHARSGYNYGVPSMEKAEVNPHTTPQRRKTNNGISRIKVCVRKRPLSKREARHDEDVVQVAMNQRQISVKEEKLAVDLRKVTLVHKFQFDDVFPEEFSNKAVYERTIKPFLPFVLKGGKATCFAFGQTGAGKTHTLLGDANGKGLYQFAAEDLFELLKRDKSSDGLMVWISYFEIYCGQLYDLLNKRERIQALENGKHQVCIAGVMKYQLSVIDLAGSERACDRGDPDKATRLEGAEINTSLLSLKECIRAMDQDQLHTPFRQSKLTQVLKDSLLGESQTCMLASISPASSSLEDTLNTLRYADRVKEINKLKPSPGLTPKTFSPNTTSTPLKGQRGLNPSTTRRTSLPAQRSSLKASPVIDQREGHLSSLRLPEVVETPPGRDQDPQEPLKEKQGKILGKQVSLIMYAN</sequence>
<evidence type="ECO:0000256" key="5">
    <source>
        <dbReference type="PROSITE-ProRule" id="PRU00283"/>
    </source>
</evidence>
<comment type="subcellular location">
    <subcellularLocation>
        <location evidence="1">Cytoplasm</location>
        <location evidence="1">Cytoskeleton</location>
    </subcellularLocation>
</comment>
<dbReference type="Proteomes" id="UP000230750">
    <property type="component" value="Unassembled WGS sequence"/>
</dbReference>
<dbReference type="AlphaFoldDB" id="A0A2G8LGS7"/>
<dbReference type="FunFam" id="3.40.850.10:FF:000340">
    <property type="entry name" value="Kinesin-like protein"/>
    <property type="match status" value="1"/>
</dbReference>
<keyword evidence="4" id="KW-0963">Cytoplasm</keyword>
<dbReference type="PROSITE" id="PS50067">
    <property type="entry name" value="KINESIN_MOTOR_2"/>
    <property type="match status" value="1"/>
</dbReference>
<evidence type="ECO:0000259" key="7">
    <source>
        <dbReference type="PROSITE" id="PS50067"/>
    </source>
</evidence>
<comment type="caution">
    <text evidence="8">The sequence shown here is derived from an EMBL/GenBank/DDBJ whole genome shotgun (WGS) entry which is preliminary data.</text>
</comment>
<evidence type="ECO:0000313" key="9">
    <source>
        <dbReference type="Proteomes" id="UP000230750"/>
    </source>
</evidence>